<keyword evidence="2" id="KW-0677">Repeat</keyword>
<keyword evidence="7" id="KW-1185">Reference proteome</keyword>
<evidence type="ECO:0000256" key="1">
    <source>
        <dbReference type="ARBA" id="ARBA00004123"/>
    </source>
</evidence>
<dbReference type="AlphaFoldDB" id="A0AAW1L2L5"/>
<gene>
    <name evidence="6" type="ORF">RND81_05G199600</name>
</gene>
<proteinExistence type="predicted"/>
<dbReference type="Pfam" id="PF06203">
    <property type="entry name" value="CCT"/>
    <property type="match status" value="1"/>
</dbReference>
<dbReference type="PANTHER" id="PTHR31717:SF58">
    <property type="entry name" value="ZINC FINGER PROTEIN CONSTANS-LIKE 13"/>
    <property type="match status" value="1"/>
</dbReference>
<dbReference type="PANTHER" id="PTHR31717">
    <property type="entry name" value="ZINC FINGER PROTEIN CONSTANS-LIKE 10"/>
    <property type="match status" value="1"/>
</dbReference>
<sequence>MGTFPIFRDAPLYMGHNKIFYTLVGLPICNDMAHMGNQIPTNKLVVWAAQARNTATLCELAKSDPIVNQDSDRHVDHLIDAGENKDFIEQHQVQSCGHDEEHTILRGDEARACSWSNNGNEAVNDVCLSPWLTEIDFEENALNSDTKPDTCARVSHDTTGCNVELPVATESSSSRPKVSSHEFTAADRVSAVSRYKEKKRTRRFEKHIRYESRKVQAENRIRIKGRFAKMDNRAV</sequence>
<accession>A0AAW1L2L5</accession>
<name>A0AAW1L2L5_SAPOF</name>
<evidence type="ECO:0000256" key="2">
    <source>
        <dbReference type="ARBA" id="ARBA00022737"/>
    </source>
</evidence>
<dbReference type="Proteomes" id="UP001443914">
    <property type="component" value="Unassembled WGS sequence"/>
</dbReference>
<dbReference type="InterPro" id="IPR010402">
    <property type="entry name" value="CCT_domain"/>
</dbReference>
<comment type="caution">
    <text evidence="6">The sequence shown here is derived from an EMBL/GenBank/DDBJ whole genome shotgun (WGS) entry which is preliminary data.</text>
</comment>
<dbReference type="GO" id="GO:0005634">
    <property type="term" value="C:nucleus"/>
    <property type="evidence" value="ECO:0007669"/>
    <property type="project" value="UniProtKB-SubCell"/>
</dbReference>
<evidence type="ECO:0000256" key="3">
    <source>
        <dbReference type="ARBA" id="ARBA00023242"/>
    </source>
</evidence>
<protein>
    <recommendedName>
        <fullName evidence="5">CCT domain-containing protein</fullName>
    </recommendedName>
</protein>
<evidence type="ECO:0000313" key="7">
    <source>
        <dbReference type="Proteomes" id="UP001443914"/>
    </source>
</evidence>
<evidence type="ECO:0000256" key="4">
    <source>
        <dbReference type="PROSITE-ProRule" id="PRU00357"/>
    </source>
</evidence>
<comment type="subcellular location">
    <subcellularLocation>
        <location evidence="1 4">Nucleus</location>
    </subcellularLocation>
</comment>
<evidence type="ECO:0000313" key="6">
    <source>
        <dbReference type="EMBL" id="KAK9726224.1"/>
    </source>
</evidence>
<reference evidence="6" key="1">
    <citation type="submission" date="2024-03" db="EMBL/GenBank/DDBJ databases">
        <title>WGS assembly of Saponaria officinalis var. Norfolk2.</title>
        <authorList>
            <person name="Jenkins J."/>
            <person name="Shu S."/>
            <person name="Grimwood J."/>
            <person name="Barry K."/>
            <person name="Goodstein D."/>
            <person name="Schmutz J."/>
            <person name="Leebens-Mack J."/>
            <person name="Osbourn A."/>
        </authorList>
    </citation>
    <scope>NUCLEOTIDE SEQUENCE [LARGE SCALE GENOMIC DNA]</scope>
    <source>
        <strain evidence="6">JIC</strain>
    </source>
</reference>
<organism evidence="6 7">
    <name type="scientific">Saponaria officinalis</name>
    <name type="common">Common soapwort</name>
    <name type="synonym">Lychnis saponaria</name>
    <dbReference type="NCBI Taxonomy" id="3572"/>
    <lineage>
        <taxon>Eukaryota</taxon>
        <taxon>Viridiplantae</taxon>
        <taxon>Streptophyta</taxon>
        <taxon>Embryophyta</taxon>
        <taxon>Tracheophyta</taxon>
        <taxon>Spermatophyta</taxon>
        <taxon>Magnoliopsida</taxon>
        <taxon>eudicotyledons</taxon>
        <taxon>Gunneridae</taxon>
        <taxon>Pentapetalae</taxon>
        <taxon>Caryophyllales</taxon>
        <taxon>Caryophyllaceae</taxon>
        <taxon>Caryophylleae</taxon>
        <taxon>Saponaria</taxon>
    </lineage>
</organism>
<dbReference type="PROSITE" id="PS51017">
    <property type="entry name" value="CCT"/>
    <property type="match status" value="1"/>
</dbReference>
<evidence type="ECO:0000259" key="5">
    <source>
        <dbReference type="PROSITE" id="PS51017"/>
    </source>
</evidence>
<keyword evidence="3 4" id="KW-0539">Nucleus</keyword>
<feature type="domain" description="CCT" evidence="5">
    <location>
        <begin position="188"/>
        <end position="230"/>
    </location>
</feature>
<dbReference type="EMBL" id="JBDFQZ010000005">
    <property type="protein sequence ID" value="KAK9726224.1"/>
    <property type="molecule type" value="Genomic_DNA"/>
</dbReference>